<dbReference type="GO" id="GO:0070063">
    <property type="term" value="F:RNA polymerase binding"/>
    <property type="evidence" value="ECO:0007669"/>
    <property type="project" value="InterPro"/>
</dbReference>
<reference evidence="6" key="1">
    <citation type="submission" date="2024-06" db="EMBL/GenBank/DDBJ databases">
        <title>Draft Genome Sequence of Deinococcus sonorensis Type Strain KR-87, a Biofilm Producing Representative of the Genus Deinococcus.</title>
        <authorList>
            <person name="Boren L.S."/>
            <person name="Grosso R.A."/>
            <person name="Hugenberg-Cox A.N."/>
            <person name="Hill J.T.E."/>
            <person name="Albert C.M."/>
            <person name="Tuohy J.M."/>
        </authorList>
    </citation>
    <scope>NUCLEOTIDE SEQUENCE</scope>
    <source>
        <strain evidence="6">KR-87</strain>
    </source>
</reference>
<protein>
    <submittedName>
        <fullName evidence="6">GreA/GreB family elongation factor</fullName>
    </submittedName>
</protein>
<proteinExistence type="predicted"/>
<gene>
    <name evidence="6" type="ORF">ABOD76_16865</name>
</gene>
<evidence type="ECO:0000313" key="6">
    <source>
        <dbReference type="EMBL" id="XBV85094.1"/>
    </source>
</evidence>
<feature type="domain" description="Transcription elongation factor GreA/GreB N-terminal" evidence="5">
    <location>
        <begin position="6"/>
        <end position="73"/>
    </location>
</feature>
<feature type="coiled-coil region" evidence="3">
    <location>
        <begin position="12"/>
        <end position="75"/>
    </location>
</feature>
<dbReference type="Pfam" id="PF03449">
    <property type="entry name" value="GreA_GreB_N"/>
    <property type="match status" value="1"/>
</dbReference>
<evidence type="ECO:0000259" key="5">
    <source>
        <dbReference type="Pfam" id="PF03449"/>
    </source>
</evidence>
<name>A0AAU7U9H0_9DEIO</name>
<keyword evidence="6" id="KW-0251">Elongation factor</keyword>
<dbReference type="Gene3D" id="3.10.50.30">
    <property type="entry name" value="Transcription elongation factor, GreA/GreB, C-terminal domain"/>
    <property type="match status" value="1"/>
</dbReference>
<evidence type="ECO:0000256" key="3">
    <source>
        <dbReference type="SAM" id="Coils"/>
    </source>
</evidence>
<dbReference type="InterPro" id="IPR036953">
    <property type="entry name" value="GreA/GreB_C_sf"/>
</dbReference>
<sequence length="158" mass="17554">MAREIKLTREGFSRLEQTLNNERARLEEATRILQEQMEASADFEDTGLEDAKREKLNIETRIEELEDTLARATLLDGHADTDRVSLGTVVVLQNETTSKEMRVQLVSAPEAAVLGGSLPRISEDSPVGTQLLGRRAGETFVVNLDNGKQVKYRVSGIE</sequence>
<dbReference type="InterPro" id="IPR036805">
    <property type="entry name" value="Tscrpt_elong_fac_GreA/B_N_sf"/>
</dbReference>
<feature type="domain" description="Transcription elongation factor GreA/GreB C-terminal" evidence="4">
    <location>
        <begin position="80"/>
        <end position="158"/>
    </location>
</feature>
<dbReference type="PIRSF" id="PIRSF006092">
    <property type="entry name" value="GreA_GreB"/>
    <property type="match status" value="1"/>
</dbReference>
<dbReference type="InterPro" id="IPR022691">
    <property type="entry name" value="Tscrpt_elong_fac_GreA/B_N"/>
</dbReference>
<dbReference type="GO" id="GO:0032784">
    <property type="term" value="P:regulation of DNA-templated transcription elongation"/>
    <property type="evidence" value="ECO:0007669"/>
    <property type="project" value="InterPro"/>
</dbReference>
<keyword evidence="6" id="KW-0648">Protein biosynthesis</keyword>
<evidence type="ECO:0000256" key="1">
    <source>
        <dbReference type="ARBA" id="ARBA00023015"/>
    </source>
</evidence>
<dbReference type="GO" id="GO:0003746">
    <property type="term" value="F:translation elongation factor activity"/>
    <property type="evidence" value="ECO:0007669"/>
    <property type="project" value="UniProtKB-KW"/>
</dbReference>
<evidence type="ECO:0000259" key="4">
    <source>
        <dbReference type="Pfam" id="PF01272"/>
    </source>
</evidence>
<keyword evidence="2" id="KW-0804">Transcription</keyword>
<dbReference type="Gene3D" id="1.10.287.180">
    <property type="entry name" value="Transcription elongation factor, GreA/GreB, N-terminal domain"/>
    <property type="match status" value="1"/>
</dbReference>
<dbReference type="KEGG" id="dsc:ABOD76_16865"/>
<dbReference type="AlphaFoldDB" id="A0AAU7U9H0"/>
<dbReference type="SUPFAM" id="SSF54534">
    <property type="entry name" value="FKBP-like"/>
    <property type="match status" value="1"/>
</dbReference>
<dbReference type="InterPro" id="IPR023459">
    <property type="entry name" value="Tscrpt_elong_fac_GreA/B_fam"/>
</dbReference>
<dbReference type="PANTHER" id="PTHR30437">
    <property type="entry name" value="TRANSCRIPTION ELONGATION FACTOR GREA"/>
    <property type="match status" value="1"/>
</dbReference>
<dbReference type="SUPFAM" id="SSF46557">
    <property type="entry name" value="GreA transcript cleavage protein, N-terminal domain"/>
    <property type="match status" value="1"/>
</dbReference>
<dbReference type="InterPro" id="IPR001437">
    <property type="entry name" value="Tscrpt_elong_fac_GreA/B_C"/>
</dbReference>
<dbReference type="PANTHER" id="PTHR30437:SF4">
    <property type="entry name" value="TRANSCRIPTION ELONGATION FACTOR GREA"/>
    <property type="match status" value="1"/>
</dbReference>
<keyword evidence="3" id="KW-0175">Coiled coil</keyword>
<keyword evidence="1" id="KW-0805">Transcription regulation</keyword>
<organism evidence="6">
    <name type="scientific">Deinococcus sonorensis KR-87</name>
    <dbReference type="NCBI Taxonomy" id="694439"/>
    <lineage>
        <taxon>Bacteria</taxon>
        <taxon>Thermotogati</taxon>
        <taxon>Deinococcota</taxon>
        <taxon>Deinococci</taxon>
        <taxon>Deinococcales</taxon>
        <taxon>Deinococcaceae</taxon>
        <taxon>Deinococcus</taxon>
    </lineage>
</organism>
<dbReference type="GO" id="GO:0006354">
    <property type="term" value="P:DNA-templated transcription elongation"/>
    <property type="evidence" value="ECO:0007669"/>
    <property type="project" value="TreeGrafter"/>
</dbReference>
<evidence type="ECO:0000256" key="2">
    <source>
        <dbReference type="ARBA" id="ARBA00023163"/>
    </source>
</evidence>
<dbReference type="EMBL" id="CP158299">
    <property type="protein sequence ID" value="XBV85094.1"/>
    <property type="molecule type" value="Genomic_DNA"/>
</dbReference>
<dbReference type="GO" id="GO:0003677">
    <property type="term" value="F:DNA binding"/>
    <property type="evidence" value="ECO:0007669"/>
    <property type="project" value="InterPro"/>
</dbReference>
<dbReference type="RefSeq" id="WP_350243131.1">
    <property type="nucleotide sequence ID" value="NZ_CP158299.1"/>
</dbReference>
<accession>A0AAU7U9H0</accession>
<dbReference type="Pfam" id="PF01272">
    <property type="entry name" value="GreA_GreB"/>
    <property type="match status" value="1"/>
</dbReference>